<keyword evidence="8 13" id="KW-0521">NADP</keyword>
<proteinExistence type="inferred from homology"/>
<dbReference type="GO" id="GO:0009099">
    <property type="term" value="P:L-valine biosynthetic process"/>
    <property type="evidence" value="ECO:0007669"/>
    <property type="project" value="UniProtKB-UniRule"/>
</dbReference>
<comment type="catalytic activity">
    <reaction evidence="13">
        <text>(2R)-2,3-dihydroxy-3-methylbutanoate + NADP(+) = (2S)-2-acetolactate + NADPH + H(+)</text>
        <dbReference type="Rhea" id="RHEA:22068"/>
        <dbReference type="ChEBI" id="CHEBI:15378"/>
        <dbReference type="ChEBI" id="CHEBI:49072"/>
        <dbReference type="ChEBI" id="CHEBI:57783"/>
        <dbReference type="ChEBI" id="CHEBI:58349"/>
        <dbReference type="ChEBI" id="CHEBI:58476"/>
        <dbReference type="EC" id="1.1.1.86"/>
    </reaction>
</comment>
<evidence type="ECO:0000256" key="13">
    <source>
        <dbReference type="PIRNR" id="PIRNR000119"/>
    </source>
</evidence>
<dbReference type="FunFam" id="1.10.1040.10:FF:000005">
    <property type="entry name" value="Ketol-acid reductoisomerase, mitochondrial"/>
    <property type="match status" value="1"/>
</dbReference>
<dbReference type="InterPro" id="IPR008927">
    <property type="entry name" value="6-PGluconate_DH-like_C_sf"/>
</dbReference>
<evidence type="ECO:0000256" key="11">
    <source>
        <dbReference type="ARBA" id="ARBA00023128"/>
    </source>
</evidence>
<dbReference type="GO" id="GO:0009097">
    <property type="term" value="P:isoleucine biosynthetic process"/>
    <property type="evidence" value="ECO:0007669"/>
    <property type="project" value="UniProtKB-UniRule"/>
</dbReference>
<dbReference type="PANTHER" id="PTHR21371">
    <property type="entry name" value="KETOL-ACID REDUCTOISOMERASE, MITOCHONDRIAL"/>
    <property type="match status" value="1"/>
</dbReference>
<evidence type="ECO:0000256" key="6">
    <source>
        <dbReference type="ARBA" id="ARBA00022723"/>
    </source>
</evidence>
<dbReference type="PROSITE" id="PS51850">
    <property type="entry name" value="KARI_N"/>
    <property type="match status" value="1"/>
</dbReference>
<dbReference type="PROSITE" id="PS51851">
    <property type="entry name" value="KARI_C"/>
    <property type="match status" value="1"/>
</dbReference>
<feature type="binding site" evidence="14">
    <location>
        <position position="325"/>
    </location>
    <ligand>
        <name>substrate</name>
    </ligand>
</feature>
<feature type="binding site" evidence="14">
    <location>
        <position position="267"/>
    </location>
    <ligand>
        <name>Mg(2+)</name>
        <dbReference type="ChEBI" id="CHEBI:18420"/>
        <label>1</label>
    </ligand>
</feature>
<dbReference type="GO" id="GO:0042645">
    <property type="term" value="C:mitochondrial nucleoid"/>
    <property type="evidence" value="ECO:0007669"/>
    <property type="project" value="EnsemblFungi"/>
</dbReference>
<keyword evidence="7 13" id="KW-0460">Magnesium</keyword>
<evidence type="ECO:0000313" key="17">
    <source>
        <dbReference type="EMBL" id="EMF14152.1"/>
    </source>
</evidence>
<evidence type="ECO:0000256" key="8">
    <source>
        <dbReference type="ARBA" id="ARBA00022857"/>
    </source>
</evidence>
<dbReference type="FunFam" id="3.40.50.720:FF:000167">
    <property type="entry name" value="Ketol-acid reductoisomerase, mitochondrial"/>
    <property type="match status" value="1"/>
</dbReference>
<organism evidence="17 18">
    <name type="scientific">Sphaerulina musiva (strain SO2202)</name>
    <name type="common">Poplar stem canker fungus</name>
    <name type="synonym">Septoria musiva</name>
    <dbReference type="NCBI Taxonomy" id="692275"/>
    <lineage>
        <taxon>Eukaryota</taxon>
        <taxon>Fungi</taxon>
        <taxon>Dikarya</taxon>
        <taxon>Ascomycota</taxon>
        <taxon>Pezizomycotina</taxon>
        <taxon>Dothideomycetes</taxon>
        <taxon>Dothideomycetidae</taxon>
        <taxon>Mycosphaerellales</taxon>
        <taxon>Mycosphaerellaceae</taxon>
        <taxon>Sphaerulina</taxon>
    </lineage>
</organism>
<evidence type="ECO:0000313" key="18">
    <source>
        <dbReference type="Proteomes" id="UP000016931"/>
    </source>
</evidence>
<dbReference type="RefSeq" id="XP_016762273.1">
    <property type="nucleotide sequence ID" value="XM_016904620.1"/>
</dbReference>
<keyword evidence="11 13" id="KW-0496">Mitochondrion</keyword>
<reference evidence="17 18" key="1">
    <citation type="journal article" date="2012" name="PLoS Pathog.">
        <title>Diverse lifestyles and strategies of plant pathogenesis encoded in the genomes of eighteen Dothideomycetes fungi.</title>
        <authorList>
            <person name="Ohm R.A."/>
            <person name="Feau N."/>
            <person name="Henrissat B."/>
            <person name="Schoch C.L."/>
            <person name="Horwitz B.A."/>
            <person name="Barry K.W."/>
            <person name="Condon B.J."/>
            <person name="Copeland A.C."/>
            <person name="Dhillon B."/>
            <person name="Glaser F."/>
            <person name="Hesse C.N."/>
            <person name="Kosti I."/>
            <person name="LaButti K."/>
            <person name="Lindquist E.A."/>
            <person name="Lucas S."/>
            <person name="Salamov A.A."/>
            <person name="Bradshaw R.E."/>
            <person name="Ciuffetti L."/>
            <person name="Hamelin R.C."/>
            <person name="Kema G.H.J."/>
            <person name="Lawrence C."/>
            <person name="Scott J.A."/>
            <person name="Spatafora J.W."/>
            <person name="Turgeon B.G."/>
            <person name="de Wit P.J.G.M."/>
            <person name="Zhong S."/>
            <person name="Goodwin S.B."/>
            <person name="Grigoriev I.V."/>
        </authorList>
    </citation>
    <scope>NUCLEOTIDE SEQUENCE [LARGE SCALE GENOMIC DNA]</scope>
    <source>
        <strain evidence="17 18">SO2202</strain>
    </source>
</reference>
<evidence type="ECO:0000256" key="12">
    <source>
        <dbReference type="ARBA" id="ARBA00023304"/>
    </source>
</evidence>
<evidence type="ECO:0000256" key="10">
    <source>
        <dbReference type="ARBA" id="ARBA00023002"/>
    </source>
</evidence>
<comment type="cofactor">
    <cofactor evidence="13">
        <name>Mg(2+)</name>
        <dbReference type="ChEBI" id="CHEBI:18420"/>
    </cofactor>
    <text evidence="13">Binds 2 magnesium ions per subunit.</text>
</comment>
<dbReference type="Gene3D" id="3.40.50.720">
    <property type="entry name" value="NAD(P)-binding Rossmann-like Domain"/>
    <property type="match status" value="1"/>
</dbReference>
<evidence type="ECO:0000256" key="1">
    <source>
        <dbReference type="ARBA" id="ARBA00004173"/>
    </source>
</evidence>
<evidence type="ECO:0000256" key="4">
    <source>
        <dbReference type="ARBA" id="ARBA00010318"/>
    </source>
</evidence>
<protein>
    <recommendedName>
        <fullName evidence="13">Ketol-acid reductoisomerase, mitochondrial</fullName>
        <ecNumber evidence="13">1.1.1.86</ecNumber>
    </recommendedName>
    <alternativeName>
        <fullName evidence="13">Acetohydroxy-acid reductoisomerase</fullName>
    </alternativeName>
    <alternativeName>
        <fullName evidence="13">Alpha-keto-beta-hydroxylacyl reductoisomerase</fullName>
    </alternativeName>
</protein>
<dbReference type="eggNOG" id="ENOG502QQBF">
    <property type="taxonomic scope" value="Eukaryota"/>
</dbReference>
<evidence type="ECO:0000259" key="15">
    <source>
        <dbReference type="PROSITE" id="PS51850"/>
    </source>
</evidence>
<dbReference type="InterPro" id="IPR000506">
    <property type="entry name" value="KARI_C"/>
</dbReference>
<dbReference type="InterPro" id="IPR013023">
    <property type="entry name" value="KARI"/>
</dbReference>
<dbReference type="HOGENOM" id="CLU_033821_1_2_1"/>
<accession>M3B2Y3</accession>
<dbReference type="GO" id="GO:0004455">
    <property type="term" value="F:ketol-acid reductoisomerase activity"/>
    <property type="evidence" value="ECO:0007669"/>
    <property type="project" value="UniProtKB-UniRule"/>
</dbReference>
<dbReference type="GO" id="GO:0003690">
    <property type="term" value="F:double-stranded DNA binding"/>
    <property type="evidence" value="ECO:0007669"/>
    <property type="project" value="EnsemblFungi"/>
</dbReference>
<keyword evidence="5 13" id="KW-0028">Amino-acid biosynthesis</keyword>
<comment type="pathway">
    <text evidence="2">Amino-acid biosynthesis; L-valine biosynthesis; L-valine from pyruvate: step 2/4.</text>
</comment>
<dbReference type="InterPro" id="IPR036291">
    <property type="entry name" value="NAD(P)-bd_dom_sf"/>
</dbReference>
<dbReference type="SUPFAM" id="SSF51735">
    <property type="entry name" value="NAD(P)-binding Rossmann-fold domains"/>
    <property type="match status" value="1"/>
</dbReference>
<dbReference type="Pfam" id="PF01450">
    <property type="entry name" value="KARI_C"/>
    <property type="match status" value="1"/>
</dbReference>
<dbReference type="FunFam" id="1.10.1040.10:FF:000003">
    <property type="entry name" value="Ketol-acid reductoisomerase, mitochondrial"/>
    <property type="match status" value="1"/>
</dbReference>
<dbReference type="STRING" id="692275.M3B2Y3"/>
<comment type="catalytic activity">
    <reaction evidence="13">
        <text>(2R,3R)-2,3-dihydroxy-3-methylpentanoate + NADP(+) = (S)-2-ethyl-2-hydroxy-3-oxobutanoate + NADPH + H(+)</text>
        <dbReference type="Rhea" id="RHEA:13493"/>
        <dbReference type="ChEBI" id="CHEBI:15378"/>
        <dbReference type="ChEBI" id="CHEBI:49256"/>
        <dbReference type="ChEBI" id="CHEBI:49258"/>
        <dbReference type="ChEBI" id="CHEBI:57783"/>
        <dbReference type="ChEBI" id="CHEBI:58349"/>
        <dbReference type="EC" id="1.1.1.86"/>
    </reaction>
</comment>
<comment type="subcellular location">
    <subcellularLocation>
        <location evidence="1 13">Mitochondrion</location>
    </subcellularLocation>
</comment>
<evidence type="ECO:0000256" key="7">
    <source>
        <dbReference type="ARBA" id="ARBA00022842"/>
    </source>
</evidence>
<evidence type="ECO:0000256" key="2">
    <source>
        <dbReference type="ARBA" id="ARBA00004864"/>
    </source>
</evidence>
<dbReference type="InterPro" id="IPR013328">
    <property type="entry name" value="6PGD_dom2"/>
</dbReference>
<dbReference type="Proteomes" id="UP000016931">
    <property type="component" value="Unassembled WGS sequence"/>
</dbReference>
<dbReference type="PIRSF" id="PIRSF000119">
    <property type="entry name" value="Ilv5_fungal"/>
    <property type="match status" value="1"/>
</dbReference>
<dbReference type="SUPFAM" id="SSF48179">
    <property type="entry name" value="6-phosphogluconate dehydrogenase C-terminal domain-like"/>
    <property type="match status" value="1"/>
</dbReference>
<dbReference type="NCBIfam" id="TIGR00465">
    <property type="entry name" value="ilvC"/>
    <property type="match status" value="1"/>
</dbReference>
<evidence type="ECO:0000256" key="5">
    <source>
        <dbReference type="ARBA" id="ARBA00022605"/>
    </source>
</evidence>
<dbReference type="AlphaFoldDB" id="M3B2Y3"/>
<evidence type="ECO:0000256" key="14">
    <source>
        <dbReference type="PROSITE-ProRule" id="PRU01198"/>
    </source>
</evidence>
<feature type="binding site" evidence="14">
    <location>
        <position position="263"/>
    </location>
    <ligand>
        <name>Mg(2+)</name>
        <dbReference type="ChEBI" id="CHEBI:18420"/>
        <label>1</label>
    </ligand>
</feature>
<dbReference type="GO" id="GO:0046872">
    <property type="term" value="F:metal ion binding"/>
    <property type="evidence" value="ECO:0007669"/>
    <property type="project" value="UniProtKB-UniRule"/>
</dbReference>
<comment type="pathway">
    <text evidence="3">Amino-acid biosynthesis; L-isoleucine biosynthesis; L-isoleucine from 2-oxobutanoate: step 2/4.</text>
</comment>
<dbReference type="OMA" id="RAMFSWL"/>
<feature type="domain" description="KARI N-terminal Rossmann" evidence="15">
    <location>
        <begin position="65"/>
        <end position="254"/>
    </location>
</feature>
<dbReference type="Gene3D" id="1.10.1040.10">
    <property type="entry name" value="N-(1-d-carboxylethyl)-l-norvaline Dehydrogenase, domain 2"/>
    <property type="match status" value="3"/>
</dbReference>
<dbReference type="PANTHER" id="PTHR21371:SF1">
    <property type="entry name" value="KETOL-ACID REDUCTOISOMERASE, MITOCHONDRIAL"/>
    <property type="match status" value="1"/>
</dbReference>
<evidence type="ECO:0000256" key="9">
    <source>
        <dbReference type="ARBA" id="ARBA00022946"/>
    </source>
</evidence>
<dbReference type="EC" id="1.1.1.86" evidence="13"/>
<dbReference type="GeneID" id="27901757"/>
<feature type="binding site" evidence="14">
    <location>
        <position position="303"/>
    </location>
    <ligand>
        <name>Mg(2+)</name>
        <dbReference type="ChEBI" id="CHEBI:18420"/>
        <label>2</label>
    </ligand>
</feature>
<feature type="binding site" evidence="14">
    <location>
        <position position="263"/>
    </location>
    <ligand>
        <name>Mg(2+)</name>
        <dbReference type="ChEBI" id="CHEBI:18420"/>
        <label>2</label>
    </ligand>
</feature>
<gene>
    <name evidence="17" type="ORF">SEPMUDRAFT_147955</name>
</gene>
<comment type="similarity">
    <text evidence="4 13 14">Belongs to the ketol-acid reductoisomerase family.</text>
</comment>
<keyword evidence="17" id="KW-0413">Isomerase</keyword>
<keyword evidence="10 13" id="KW-0560">Oxidoreductase</keyword>
<dbReference type="OrthoDB" id="10255643at2759"/>
<feature type="binding site" evidence="14">
    <location>
        <position position="299"/>
    </location>
    <ligand>
        <name>Mg(2+)</name>
        <dbReference type="ChEBI" id="CHEBI:18420"/>
        <label>2</label>
    </ligand>
</feature>
<dbReference type="UniPathway" id="UPA00047">
    <property type="reaction ID" value="UER00056"/>
</dbReference>
<keyword evidence="9" id="KW-0809">Transit peptide</keyword>
<dbReference type="Pfam" id="PF07991">
    <property type="entry name" value="KARI_N"/>
    <property type="match status" value="1"/>
</dbReference>
<dbReference type="InterPro" id="IPR016207">
    <property type="entry name" value="KetolA_reductoisomerase_fun"/>
</dbReference>
<dbReference type="EMBL" id="KB456262">
    <property type="protein sequence ID" value="EMF14152.1"/>
    <property type="molecule type" value="Genomic_DNA"/>
</dbReference>
<dbReference type="UniPathway" id="UPA00049">
    <property type="reaction ID" value="UER00060"/>
</dbReference>
<keyword evidence="6 13" id="KW-0479">Metal-binding</keyword>
<dbReference type="GO" id="GO:0016853">
    <property type="term" value="F:isomerase activity"/>
    <property type="evidence" value="ECO:0007669"/>
    <property type="project" value="UniProtKB-KW"/>
</dbReference>
<evidence type="ECO:0000259" key="16">
    <source>
        <dbReference type="PROSITE" id="PS51851"/>
    </source>
</evidence>
<keyword evidence="18" id="KW-1185">Reference proteome</keyword>
<evidence type="ECO:0000256" key="3">
    <source>
        <dbReference type="ARBA" id="ARBA00004885"/>
    </source>
</evidence>
<sequence length="403" mass="44801">MASKNASRALRASLRQLKAPEVQRRTFITAVNSAKQGVRSAPKAATSAIVHQTRGKKTVDFAGDKEVVYERADWPREKLLDYFKNDTLALIGYGSQGHGQGLNLRDNGLNVIVGVRKGGASWKEATQDGWVEGKNLFDIDEAISKGTIIMNLLSDAAQSETWPHIKPQLTKGKTLYFSHGFSPVFKDQTKVEVPSDIDVILVAPKGSGRTVRTLFREGRGINSSVAVWQDVTGKAEEKAIALGVAVGSGYMYKTTFEKEVYSDLYGERGCLMGGIHGMFLAQYEVLRENGHSPSEAFNETVEEATQSLYPLIGANGMDYMYAACSTTARRGAIDWSKRFKEALKPVFDDLYDSVKTGKETQRTMEYAGRPDYRQAFEKEMEEIRELEIWRAGKAVRSLRPENQ</sequence>
<name>M3B2Y3_SPHMS</name>
<feature type="domain" description="KARI C-terminal knotted" evidence="16">
    <location>
        <begin position="255"/>
        <end position="402"/>
    </location>
</feature>
<keyword evidence="12 13" id="KW-0100">Branched-chain amino acid biosynthesis</keyword>
<dbReference type="InterPro" id="IPR013116">
    <property type="entry name" value="KARI_N"/>
</dbReference>